<keyword evidence="3" id="KW-0677">Repeat</keyword>
<protein>
    <recommendedName>
        <fullName evidence="1 7">Transcriptional regulator MraZ</fullName>
    </recommendedName>
</protein>
<comment type="subunit">
    <text evidence="7">Forms oligomers.</text>
</comment>
<dbReference type="InterPro" id="IPR038619">
    <property type="entry name" value="MraZ_sf"/>
</dbReference>
<evidence type="ECO:0000313" key="10">
    <source>
        <dbReference type="Proteomes" id="UP000005580"/>
    </source>
</evidence>
<dbReference type="HOGENOM" id="CLU_107907_0_1_10"/>
<dbReference type="GO" id="GO:0009295">
    <property type="term" value="C:nucleoid"/>
    <property type="evidence" value="ECO:0007669"/>
    <property type="project" value="UniProtKB-SubCell"/>
</dbReference>
<dbReference type="InterPro" id="IPR020603">
    <property type="entry name" value="MraZ_dom"/>
</dbReference>
<reference evidence="9" key="1">
    <citation type="submission" date="2011-01" db="EMBL/GenBank/DDBJ databases">
        <authorList>
            <person name="Muzny D."/>
            <person name="Qin X."/>
            <person name="Buhay C."/>
            <person name="Dugan-Rocha S."/>
            <person name="Ding Y."/>
            <person name="Chen G."/>
            <person name="Hawes A."/>
            <person name="Holder M."/>
            <person name="Jhangiani S."/>
            <person name="Johnson A."/>
            <person name="Khan Z."/>
            <person name="Li Z."/>
            <person name="Liu W."/>
            <person name="Liu X."/>
            <person name="Perez L."/>
            <person name="Shen H."/>
            <person name="Wang Q."/>
            <person name="Watt J."/>
            <person name="Xi L."/>
            <person name="Xin Y."/>
            <person name="Zhou J."/>
            <person name="Deng J."/>
            <person name="Jiang H."/>
            <person name="Liu Y."/>
            <person name="Qu J."/>
            <person name="Song X.-Z."/>
            <person name="Zhang L."/>
            <person name="Villasana D."/>
            <person name="Johnson A."/>
            <person name="Liu J."/>
            <person name="Liyanage D."/>
            <person name="Lorensuhewa L."/>
            <person name="Robinson T."/>
            <person name="Song A."/>
            <person name="Song B.-B."/>
            <person name="Dinh H."/>
            <person name="Thornton R."/>
            <person name="Coyle M."/>
            <person name="Francisco L."/>
            <person name="Jackson L."/>
            <person name="Javaid M."/>
            <person name="Korchina V."/>
            <person name="Kovar C."/>
            <person name="Mata R."/>
            <person name="Mathew T."/>
            <person name="Ngo R."/>
            <person name="Nguyen L."/>
            <person name="Nguyen N."/>
            <person name="Okwuonu G."/>
            <person name="Ongeri F."/>
            <person name="Pham C."/>
            <person name="Simmons D."/>
            <person name="Wilczek-Boney K."/>
            <person name="Hale W."/>
            <person name="Jakkamsetti A."/>
            <person name="Pham P."/>
            <person name="Ruth R."/>
            <person name="San Lucas F."/>
            <person name="Warren J."/>
            <person name="Zhang J."/>
            <person name="Zhao Z."/>
            <person name="Zhou C."/>
            <person name="Zhu D."/>
            <person name="Lee S."/>
            <person name="Bess C."/>
            <person name="Blankenburg K."/>
            <person name="Forbes L."/>
            <person name="Fu Q."/>
            <person name="Gubbala S."/>
            <person name="Hirani K."/>
            <person name="Jayaseelan J.C."/>
            <person name="Lara F."/>
            <person name="Munidasa M."/>
            <person name="Palculict T."/>
            <person name="Patil S."/>
            <person name="Pu L.-L."/>
            <person name="Saada N."/>
            <person name="Tang L."/>
            <person name="Weissenberger G."/>
            <person name="Zhu Y."/>
            <person name="Hemphill L."/>
            <person name="Shang Y."/>
            <person name="Youmans B."/>
            <person name="Ayvaz T."/>
            <person name="Ross M."/>
            <person name="Santibanez J."/>
            <person name="Aqrawi P."/>
            <person name="Gross S."/>
            <person name="Joshi V."/>
            <person name="Fowler G."/>
            <person name="Nazareth L."/>
            <person name="Reid J."/>
            <person name="Worley K."/>
            <person name="Petrosino J."/>
            <person name="Highlander S."/>
            <person name="Gibbs R."/>
        </authorList>
    </citation>
    <scope>NUCLEOTIDE SEQUENCE [LARGE SCALE GENOMIC DNA]</scope>
    <source>
        <strain evidence="9">ATCC 33269</strain>
    </source>
</reference>
<dbReference type="EMBL" id="AEPE02000002">
    <property type="protein sequence ID" value="EFZ38271.1"/>
    <property type="molecule type" value="Genomic_DNA"/>
</dbReference>
<evidence type="ECO:0000256" key="4">
    <source>
        <dbReference type="ARBA" id="ARBA00023015"/>
    </source>
</evidence>
<proteinExistence type="inferred from homology"/>
<evidence type="ECO:0000256" key="7">
    <source>
        <dbReference type="HAMAP-Rule" id="MF_01008"/>
    </source>
</evidence>
<dbReference type="AlphaFoldDB" id="E7RNE0"/>
<dbReference type="eggNOG" id="COG2001">
    <property type="taxonomic scope" value="Bacteria"/>
</dbReference>
<dbReference type="PROSITE" id="PS51740">
    <property type="entry name" value="SPOVT_ABRB"/>
    <property type="match status" value="2"/>
</dbReference>
<dbReference type="GO" id="GO:2000143">
    <property type="term" value="P:negative regulation of DNA-templated transcription initiation"/>
    <property type="evidence" value="ECO:0007669"/>
    <property type="project" value="TreeGrafter"/>
</dbReference>
<dbReference type="PANTHER" id="PTHR34701:SF1">
    <property type="entry name" value="TRANSCRIPTIONAL REGULATOR MRAZ"/>
    <property type="match status" value="1"/>
</dbReference>
<evidence type="ECO:0000256" key="3">
    <source>
        <dbReference type="ARBA" id="ARBA00022737"/>
    </source>
</evidence>
<dbReference type="GO" id="GO:0003700">
    <property type="term" value="F:DNA-binding transcription factor activity"/>
    <property type="evidence" value="ECO:0007669"/>
    <property type="project" value="UniProtKB-UniRule"/>
</dbReference>
<comment type="caution">
    <text evidence="9">The sequence shown here is derived from an EMBL/GenBank/DDBJ whole genome shotgun (WGS) entry which is preliminary data.</text>
</comment>
<dbReference type="CDD" id="cd16320">
    <property type="entry name" value="MraZ_N"/>
    <property type="match status" value="1"/>
</dbReference>
<dbReference type="GO" id="GO:0005737">
    <property type="term" value="C:cytoplasm"/>
    <property type="evidence" value="ECO:0007669"/>
    <property type="project" value="UniProtKB-UniRule"/>
</dbReference>
<dbReference type="GO" id="GO:0000976">
    <property type="term" value="F:transcription cis-regulatory region binding"/>
    <property type="evidence" value="ECO:0007669"/>
    <property type="project" value="TreeGrafter"/>
</dbReference>
<accession>E7RNE0</accession>
<dbReference type="InterPro" id="IPR035642">
    <property type="entry name" value="MraZ_N"/>
</dbReference>
<keyword evidence="2 7" id="KW-0963">Cytoplasm</keyword>
<gene>
    <name evidence="7 9" type="primary">mraZ</name>
    <name evidence="9" type="ORF">HMPREF0663_10640</name>
</gene>
<feature type="domain" description="SpoVT-AbrB" evidence="8">
    <location>
        <begin position="30"/>
        <end position="77"/>
    </location>
</feature>
<dbReference type="PANTHER" id="PTHR34701">
    <property type="entry name" value="TRANSCRIPTIONAL REGULATOR MRAZ"/>
    <property type="match status" value="1"/>
</dbReference>
<evidence type="ECO:0000259" key="8">
    <source>
        <dbReference type="PROSITE" id="PS51740"/>
    </source>
</evidence>
<dbReference type="HAMAP" id="MF_01008">
    <property type="entry name" value="MraZ"/>
    <property type="match status" value="1"/>
</dbReference>
<evidence type="ECO:0000256" key="5">
    <source>
        <dbReference type="ARBA" id="ARBA00023125"/>
    </source>
</evidence>
<keyword evidence="6 7" id="KW-0804">Transcription</keyword>
<comment type="subcellular location">
    <subcellularLocation>
        <location evidence="7">Cytoplasm</location>
        <location evidence="7">Nucleoid</location>
    </subcellularLocation>
</comment>
<comment type="similarity">
    <text evidence="7">Belongs to the MraZ family.</text>
</comment>
<dbReference type="InterPro" id="IPR007159">
    <property type="entry name" value="SpoVT-AbrB_dom"/>
</dbReference>
<dbReference type="CDD" id="cd16321">
    <property type="entry name" value="MraZ_C"/>
    <property type="match status" value="1"/>
</dbReference>
<dbReference type="InterPro" id="IPR035644">
    <property type="entry name" value="MraZ_C"/>
</dbReference>
<evidence type="ECO:0000256" key="1">
    <source>
        <dbReference type="ARBA" id="ARBA00013860"/>
    </source>
</evidence>
<keyword evidence="5 7" id="KW-0238">DNA-binding</keyword>
<keyword evidence="4 7" id="KW-0805">Transcription regulation</keyword>
<evidence type="ECO:0000313" key="9">
    <source>
        <dbReference type="EMBL" id="EFZ38271.1"/>
    </source>
</evidence>
<evidence type="ECO:0000256" key="2">
    <source>
        <dbReference type="ARBA" id="ARBA00022490"/>
    </source>
</evidence>
<dbReference type="SUPFAM" id="SSF89447">
    <property type="entry name" value="AbrB/MazE/MraZ-like"/>
    <property type="match status" value="1"/>
</dbReference>
<keyword evidence="10" id="KW-1185">Reference proteome</keyword>
<dbReference type="Proteomes" id="UP000005580">
    <property type="component" value="Unassembled WGS sequence"/>
</dbReference>
<dbReference type="Pfam" id="PF02381">
    <property type="entry name" value="MraZ"/>
    <property type="match status" value="2"/>
</dbReference>
<evidence type="ECO:0000256" key="6">
    <source>
        <dbReference type="ARBA" id="ARBA00023163"/>
    </source>
</evidence>
<dbReference type="NCBIfam" id="NF001483">
    <property type="entry name" value="PRK00326.3-5"/>
    <property type="match status" value="1"/>
</dbReference>
<dbReference type="Gene3D" id="3.40.1550.20">
    <property type="entry name" value="Transcriptional regulator MraZ domain"/>
    <property type="match status" value="1"/>
</dbReference>
<dbReference type="InterPro" id="IPR003444">
    <property type="entry name" value="MraZ"/>
</dbReference>
<dbReference type="STRING" id="28134.SAMN05444288_0234"/>
<name>E7RNE0_9BACT</name>
<sequence>MEKSGGMWRKLCNFGINNIIKDVRMRFLGHIEAKADTKGRVFLPAAFRKVLQASGEESLVMRKDVFQPCLVIYPENVWNVQMDNLRSRLSRWNADHQQIFRQFVSDVELLTLDGNGRFLIPKRYMKMAHISQAIKLIGMGDTIEIWSNDKGDEPFMEPDVFGKALQDIMNTPSSDIPNKTECR</sequence>
<feature type="domain" description="SpoVT-AbrB" evidence="8">
    <location>
        <begin position="107"/>
        <end position="150"/>
    </location>
</feature>
<dbReference type="InterPro" id="IPR037914">
    <property type="entry name" value="SpoVT-AbrB_sf"/>
</dbReference>
<organism evidence="9 10">
    <name type="scientific">Hoylesella oralis ATCC 33269</name>
    <dbReference type="NCBI Taxonomy" id="873533"/>
    <lineage>
        <taxon>Bacteria</taxon>
        <taxon>Pseudomonadati</taxon>
        <taxon>Bacteroidota</taxon>
        <taxon>Bacteroidia</taxon>
        <taxon>Bacteroidales</taxon>
        <taxon>Prevotellaceae</taxon>
        <taxon>Hoylesella</taxon>
    </lineage>
</organism>